<organism evidence="1 2">
    <name type="scientific">Fervidibacillus albus</name>
    <dbReference type="NCBI Taxonomy" id="2980026"/>
    <lineage>
        <taxon>Bacteria</taxon>
        <taxon>Bacillati</taxon>
        <taxon>Bacillota</taxon>
        <taxon>Bacilli</taxon>
        <taxon>Bacillales</taxon>
        <taxon>Bacillaceae</taxon>
        <taxon>Fervidibacillus</taxon>
    </lineage>
</organism>
<reference evidence="1" key="1">
    <citation type="submission" date="2022-09" db="EMBL/GenBank/DDBJ databases">
        <title>Complete Genomes of Fervidibacillus albus and Fervidibacillus halotolerans isolated from tidal flat sediments.</title>
        <authorList>
            <person name="Kwon K.K."/>
            <person name="Yang S.-H."/>
            <person name="Park M.J."/>
            <person name="Oh H.-M."/>
        </authorList>
    </citation>
    <scope>NUCLEOTIDE SEQUENCE</scope>
    <source>
        <strain evidence="1">MEBiC13591</strain>
    </source>
</reference>
<proteinExistence type="predicted"/>
<dbReference type="AlphaFoldDB" id="A0A9E8RVQ0"/>
<evidence type="ECO:0000313" key="1">
    <source>
        <dbReference type="EMBL" id="WAA09509.1"/>
    </source>
</evidence>
<dbReference type="KEGG" id="faf:OE104_13410"/>
<dbReference type="EMBL" id="CP106878">
    <property type="protein sequence ID" value="WAA09509.1"/>
    <property type="molecule type" value="Genomic_DNA"/>
</dbReference>
<gene>
    <name evidence="1" type="ORF">OE104_13410</name>
</gene>
<evidence type="ECO:0000313" key="2">
    <source>
        <dbReference type="Proteomes" id="UP001164718"/>
    </source>
</evidence>
<sequence length="77" mass="9472">MFFKNRKGQLKKKYDQKLLEQMEDLKKKWEEEKNLLNHSVGVSEEMKKQVQLAKIKYFYLFKEAKARKVKITDYKKK</sequence>
<protein>
    <submittedName>
        <fullName evidence="1">YaaL family protein</fullName>
    </submittedName>
</protein>
<keyword evidence="2" id="KW-1185">Reference proteome</keyword>
<dbReference type="InterPro" id="IPR019644">
    <property type="entry name" value="DUF2508"/>
</dbReference>
<name>A0A9E8RVQ0_9BACI</name>
<dbReference type="RefSeq" id="WP_275417290.1">
    <property type="nucleotide sequence ID" value="NZ_CP106878.1"/>
</dbReference>
<accession>A0A9E8RVQ0</accession>
<dbReference type="Proteomes" id="UP001164718">
    <property type="component" value="Chromosome"/>
</dbReference>
<dbReference type="Pfam" id="PF10704">
    <property type="entry name" value="DUF2508"/>
    <property type="match status" value="1"/>
</dbReference>